<dbReference type="Proteomes" id="UP000887565">
    <property type="component" value="Unplaced"/>
</dbReference>
<dbReference type="AlphaFoldDB" id="A0A915L4H4"/>
<sequence>MDKATILQVEEKSVNMNNRRSGGWLARWDGVHNKLYYNDDKYGRKMEHKKTRKNGLTRLAKNSHRITTKRKSGTGTLYDH</sequence>
<keyword evidence="1" id="KW-1185">Reference proteome</keyword>
<proteinExistence type="predicted"/>
<organism evidence="1 2">
    <name type="scientific">Romanomermis culicivorax</name>
    <name type="common">Nematode worm</name>
    <dbReference type="NCBI Taxonomy" id="13658"/>
    <lineage>
        <taxon>Eukaryota</taxon>
        <taxon>Metazoa</taxon>
        <taxon>Ecdysozoa</taxon>
        <taxon>Nematoda</taxon>
        <taxon>Enoplea</taxon>
        <taxon>Dorylaimia</taxon>
        <taxon>Mermithida</taxon>
        <taxon>Mermithoidea</taxon>
        <taxon>Mermithidae</taxon>
        <taxon>Romanomermis</taxon>
    </lineage>
</organism>
<reference evidence="2" key="1">
    <citation type="submission" date="2022-11" db="UniProtKB">
        <authorList>
            <consortium name="WormBaseParasite"/>
        </authorList>
    </citation>
    <scope>IDENTIFICATION</scope>
</reference>
<accession>A0A915L4H4</accession>
<evidence type="ECO:0000313" key="2">
    <source>
        <dbReference type="WBParaSite" id="nRc.2.0.1.t45980-RA"/>
    </source>
</evidence>
<name>A0A915L4H4_ROMCU</name>
<evidence type="ECO:0000313" key="1">
    <source>
        <dbReference type="Proteomes" id="UP000887565"/>
    </source>
</evidence>
<protein>
    <submittedName>
        <fullName evidence="2">Uncharacterized protein</fullName>
    </submittedName>
</protein>
<dbReference type="WBParaSite" id="nRc.2.0.1.t45980-RA">
    <property type="protein sequence ID" value="nRc.2.0.1.t45980-RA"/>
    <property type="gene ID" value="nRc.2.0.1.g45980"/>
</dbReference>